<sequence length="171" mass="19508">MILYHETDIESALAISESGTFIAFRDPKNPTDESDFGINCEPNYTHPKYGGQALRHGAMLVMAWDGDVINTPPHNLGALLDNAVNCAEGWRYLVKAPIDPHRLRVVDIMYGIEGKLGYIAKMDELAERPPITNPFLRKMHYLKESFKLKRRVRHIQRKKPFITQILHGNQA</sequence>
<name>A0A2D2LXP1_FAUOS</name>
<keyword evidence="1" id="KW-0614">Plasmid</keyword>
<proteinExistence type="predicted"/>
<evidence type="ECO:0000313" key="1">
    <source>
        <dbReference type="EMBL" id="ATR79801.1"/>
    </source>
</evidence>
<evidence type="ECO:0000313" key="2">
    <source>
        <dbReference type="Proteomes" id="UP000229340"/>
    </source>
</evidence>
<geneLocation type="plasmid" evidence="2">
    <name>pnp7-1</name>
</geneLocation>
<gene>
    <name evidence="1" type="ORF">NP7_10580</name>
</gene>
<dbReference type="Proteomes" id="UP000229340">
    <property type="component" value="Plasmid pNP7-1"/>
</dbReference>
<dbReference type="AlphaFoldDB" id="A0A2D2LXP1"/>
<dbReference type="EMBL" id="CP024444">
    <property type="protein sequence ID" value="ATR79801.1"/>
    <property type="molecule type" value="Genomic_DNA"/>
</dbReference>
<protein>
    <submittedName>
        <fullName evidence="1">Uncharacterized protein</fullName>
    </submittedName>
</protein>
<reference evidence="2" key="1">
    <citation type="submission" date="2017-10" db="EMBL/GenBank/DDBJ databases">
        <title>Complete genome sequence of Moraxella osloensis NP7 isolated from human skin.</title>
        <authorList>
            <person name="Lee K."/>
            <person name="Lim J.Y."/>
            <person name="Hwang I."/>
        </authorList>
    </citation>
    <scope>NUCLEOTIDE SEQUENCE [LARGE SCALE GENOMIC DNA]</scope>
    <source>
        <strain evidence="2">NP7</strain>
        <plasmid evidence="2">pnp7-1</plasmid>
    </source>
</reference>
<dbReference type="RefSeq" id="WP_100271143.1">
    <property type="nucleotide sequence ID" value="NZ_CP024444.1"/>
</dbReference>
<organism evidence="1 2">
    <name type="scientific">Faucicola osloensis</name>
    <name type="common">Moraxella osloensis</name>
    <dbReference type="NCBI Taxonomy" id="34062"/>
    <lineage>
        <taxon>Bacteria</taxon>
        <taxon>Pseudomonadati</taxon>
        <taxon>Pseudomonadota</taxon>
        <taxon>Gammaproteobacteria</taxon>
        <taxon>Moraxellales</taxon>
        <taxon>Moraxellaceae</taxon>
        <taxon>Faucicola</taxon>
    </lineage>
</organism>
<accession>A0A2D2LXP1</accession>